<dbReference type="Pfam" id="PF13087">
    <property type="entry name" value="AAA_12"/>
    <property type="match status" value="1"/>
</dbReference>
<dbReference type="Proteomes" id="UP001470230">
    <property type="component" value="Unassembled WGS sequence"/>
</dbReference>
<feature type="domain" description="DNA2/NAM7 helicase-like C-terminal" evidence="3">
    <location>
        <begin position="910"/>
        <end position="1138"/>
    </location>
</feature>
<feature type="compositionally biased region" description="Basic and acidic residues" evidence="1">
    <location>
        <begin position="119"/>
        <end position="129"/>
    </location>
</feature>
<dbReference type="EMBL" id="JAPFFF010000058">
    <property type="protein sequence ID" value="KAK8837604.1"/>
    <property type="molecule type" value="Genomic_DNA"/>
</dbReference>
<dbReference type="InterPro" id="IPR027417">
    <property type="entry name" value="P-loop_NTPase"/>
</dbReference>
<keyword evidence="5" id="KW-1185">Reference proteome</keyword>
<dbReference type="PANTHER" id="PTHR10887">
    <property type="entry name" value="DNA2/NAM7 HELICASE FAMILY"/>
    <property type="match status" value="1"/>
</dbReference>
<dbReference type="InterPro" id="IPR041679">
    <property type="entry name" value="DNA2/NAM7-like_C"/>
</dbReference>
<dbReference type="PANTHER" id="PTHR10887:SF341">
    <property type="entry name" value="NFX1-TYPE ZINC FINGER-CONTAINING PROTEIN 1"/>
    <property type="match status" value="1"/>
</dbReference>
<evidence type="ECO:0000259" key="3">
    <source>
        <dbReference type="Pfam" id="PF13087"/>
    </source>
</evidence>
<proteinExistence type="predicted"/>
<dbReference type="SUPFAM" id="SSF52540">
    <property type="entry name" value="P-loop containing nucleoside triphosphate hydrolases"/>
    <property type="match status" value="1"/>
</dbReference>
<dbReference type="CDD" id="cd18808">
    <property type="entry name" value="SF1_C_Upf1"/>
    <property type="match status" value="1"/>
</dbReference>
<organism evidence="4 5">
    <name type="scientific">Tritrichomonas musculus</name>
    <dbReference type="NCBI Taxonomy" id="1915356"/>
    <lineage>
        <taxon>Eukaryota</taxon>
        <taxon>Metamonada</taxon>
        <taxon>Parabasalia</taxon>
        <taxon>Tritrichomonadida</taxon>
        <taxon>Tritrichomonadidae</taxon>
        <taxon>Tritrichomonas</taxon>
    </lineage>
</organism>
<sequence>MNINIQKRNTKTLDISLNSKGEKLIYTVVPPKNPIQITTQRNGNNNNNQSNHSNINTNLSNTNISIQQEIPMQTQQNQIEKSDLLSKNQNTLPKITVTLPKSKNNDQNRFHFTPTPPKQPERPKDPSEKNKFIFNESTIYNKLNDSELTNNYKEPWSSISTYIKVMYNLTVENFFYPLRVHLNELKSDELDPRDLYLYEKVKIYPCYEFDDRAEYDVFVKFSIRAPKYREGSTIKERKMRQIDWTFTERLSNRKLLFFSFSPLMEKIEAVAVSRAKKGTIQNNVVPISFLQGTLDIGKEYFMFEPTDHWNGPLFDNLLNTSEMTLPKILTKPIISLDFSDNLINNESLFNVPSLFLNKNEFHSEYEIKSTGEDVIFYCNEFVSSLEKQTASKERFVKRTLNDICDFMENIERQKGNMKKFDKNSEVVKTVSTEIQKYVGFKSINEKWPFDSFSEEEFHEKCTVDHEQYKALKFSLNHHLTLVNGAPGTGKTYLACELVKLLIQSCYEHPIIVVTYKNVSLDGFLNNIANFLEKNEIDFVRIGGKPRTENKYILSKQLDRVIPPDIQLMRHQIIYLVSMNVMMNDCLKELENKPLNEVSKSIITEIDNSINIRKTLFNMFPFYSRQEEMNITNFFIPLQCIPSAESYFNCWLLGDDYFNETKRLLHRNLTQKYENLLNEFGGYLKNKENKNNSEVIDDIIGNQFFGDEEKFYHFLKANEKRINSKDLTVIPDILKKKFNPYIDETSSDRESNYLFYYIEDEKKEFIPIDVEKAMREKFIQMMSSKEKVNSFKKFLNDMKTIISEYTIILREKCQEKLNAFEKVEINHLASELSKKKLIAMTATRAAQYKSCLDLSDCRFMIVEEAGELTEPMAFSIIPKTIENLVMIGDYRQLRPTVEHTLTFHPYNHHISLFEKEVIHAKSIKAENLFTLSIQRRMHPQIASLLRQVFYNDNKDDEKLNDDESTEKLEKPFEFPNHIQFWLHDFEEETENIKMRSHVNVKEAQVCAHLFLMMLCRGYKSSEITIISLYKGQKRQIERELVSMIDRYYSDDKLKIYDAFDFENDLHDVEGSRDLKELIELRKSLVGRYVKCLDDFQGEENEVIIISLTRSQKPGFVKNENRALVTLSRARQAEFVIGNKNVFGPENTINPLWQKITSSATTVDPNAMHYNGIASVLCADHAREVIVIMLTKLSDFIECRFNCCLKKCDFMCHCGHKCNLPCHLHEEVVETRPDLSDILARRYFCSERCQNHCKNGHQCEGMCGNCSHFGCPPCQHPCNGKCHLCSRSCALKCCHDGQCQCKFSGFCADCHAKISDFHGKLKFWNKTDLVCNKCFKKRAEMKKYGKI</sequence>
<dbReference type="InterPro" id="IPR045055">
    <property type="entry name" value="DNA2/NAM7-like"/>
</dbReference>
<dbReference type="InterPro" id="IPR047187">
    <property type="entry name" value="SF1_C_Upf1"/>
</dbReference>
<evidence type="ECO:0000313" key="5">
    <source>
        <dbReference type="Proteomes" id="UP001470230"/>
    </source>
</evidence>
<evidence type="ECO:0000256" key="1">
    <source>
        <dbReference type="SAM" id="MobiDB-lite"/>
    </source>
</evidence>
<name>A0ABR2GUI8_9EUKA</name>
<feature type="domain" description="DNA2/NAM7 helicase helicase" evidence="2">
    <location>
        <begin position="463"/>
        <end position="579"/>
    </location>
</feature>
<accession>A0ABR2GUI8</accession>
<protein>
    <recommendedName>
        <fullName evidence="6">AAA+ ATPase domain-containing protein</fullName>
    </recommendedName>
</protein>
<evidence type="ECO:0000313" key="4">
    <source>
        <dbReference type="EMBL" id="KAK8837604.1"/>
    </source>
</evidence>
<evidence type="ECO:0008006" key="6">
    <source>
        <dbReference type="Google" id="ProtNLM"/>
    </source>
</evidence>
<dbReference type="Gene3D" id="3.40.50.300">
    <property type="entry name" value="P-loop containing nucleotide triphosphate hydrolases"/>
    <property type="match status" value="3"/>
</dbReference>
<dbReference type="InterPro" id="IPR041677">
    <property type="entry name" value="DNA2/NAM7_AAA_11"/>
</dbReference>
<gene>
    <name evidence="4" type="ORF">M9Y10_036135</name>
</gene>
<comment type="caution">
    <text evidence="4">The sequence shown here is derived from an EMBL/GenBank/DDBJ whole genome shotgun (WGS) entry which is preliminary data.</text>
</comment>
<reference evidence="4 5" key="1">
    <citation type="submission" date="2024-04" db="EMBL/GenBank/DDBJ databases">
        <title>Tritrichomonas musculus Genome.</title>
        <authorList>
            <person name="Alves-Ferreira E."/>
            <person name="Grigg M."/>
            <person name="Lorenzi H."/>
            <person name="Galac M."/>
        </authorList>
    </citation>
    <scope>NUCLEOTIDE SEQUENCE [LARGE SCALE GENOMIC DNA]</scope>
    <source>
        <strain evidence="4 5">EAF2021</strain>
    </source>
</reference>
<dbReference type="Pfam" id="PF13086">
    <property type="entry name" value="AAA_11"/>
    <property type="match status" value="2"/>
</dbReference>
<evidence type="ECO:0000259" key="2">
    <source>
        <dbReference type="Pfam" id="PF13086"/>
    </source>
</evidence>
<feature type="region of interest" description="Disordered" evidence="1">
    <location>
        <begin position="97"/>
        <end position="129"/>
    </location>
</feature>
<feature type="domain" description="DNA2/NAM7 helicase helicase" evidence="2">
    <location>
        <begin position="773"/>
        <end position="896"/>
    </location>
</feature>
<feature type="region of interest" description="Disordered" evidence="1">
    <location>
        <begin position="37"/>
        <end position="59"/>
    </location>
</feature>